<protein>
    <submittedName>
        <fullName evidence="2">Helix-turn-helix domain-containing protein</fullName>
    </submittedName>
</protein>
<dbReference type="InterPro" id="IPR039554">
    <property type="entry name" value="HigA2-like_HTH"/>
</dbReference>
<evidence type="ECO:0000313" key="3">
    <source>
        <dbReference type="Proteomes" id="UP001202117"/>
    </source>
</evidence>
<dbReference type="SUPFAM" id="SSF47413">
    <property type="entry name" value="lambda repressor-like DNA-binding domains"/>
    <property type="match status" value="1"/>
</dbReference>
<evidence type="ECO:0000313" key="2">
    <source>
        <dbReference type="EMBL" id="MCH4564370.1"/>
    </source>
</evidence>
<comment type="caution">
    <text evidence="2">The sequence shown here is derived from an EMBL/GenBank/DDBJ whole genome shotgun (WGS) entry which is preliminary data.</text>
</comment>
<evidence type="ECO:0000259" key="1">
    <source>
        <dbReference type="Pfam" id="PF13744"/>
    </source>
</evidence>
<keyword evidence="3" id="KW-1185">Reference proteome</keyword>
<accession>A0ABS9RX20</accession>
<dbReference type="InterPro" id="IPR010982">
    <property type="entry name" value="Lambda_DNA-bd_dom_sf"/>
</dbReference>
<gene>
    <name evidence="2" type="ORF">MKP05_14765</name>
</gene>
<organism evidence="2 3">
    <name type="scientific">Halomonas flagellata</name>
    <dbReference type="NCBI Taxonomy" id="2920385"/>
    <lineage>
        <taxon>Bacteria</taxon>
        <taxon>Pseudomonadati</taxon>
        <taxon>Pseudomonadota</taxon>
        <taxon>Gammaproteobacteria</taxon>
        <taxon>Oceanospirillales</taxon>
        <taxon>Halomonadaceae</taxon>
        <taxon>Halomonas</taxon>
    </lineage>
</organism>
<reference evidence="2 3" key="1">
    <citation type="submission" date="2022-02" db="EMBL/GenBank/DDBJ databases">
        <title>Halomonas fukangensis sp. nov., a halophilic bacterium isolated from a bulk soil of Kalidium foliatum at Fukang.</title>
        <authorList>
            <person name="Huang Y."/>
        </authorList>
    </citation>
    <scope>NUCLEOTIDE SEQUENCE [LARGE SCALE GENOMIC DNA]</scope>
    <source>
        <strain evidence="2 3">EGI 63088</strain>
    </source>
</reference>
<dbReference type="Gene3D" id="1.10.260.40">
    <property type="entry name" value="lambda repressor-like DNA-binding domains"/>
    <property type="match status" value="1"/>
</dbReference>
<name>A0ABS9RX20_9GAMM</name>
<sequence>MGIPQPKVSALLRGQFRGICEAKMLEAIARLGPEVKIVIGPSRRRSSPGHV</sequence>
<feature type="domain" description="HigA2-like helix-turn-helix" evidence="1">
    <location>
        <begin position="2"/>
        <end position="39"/>
    </location>
</feature>
<dbReference type="Pfam" id="PF13744">
    <property type="entry name" value="HTH_37"/>
    <property type="match status" value="1"/>
</dbReference>
<proteinExistence type="predicted"/>
<dbReference type="EMBL" id="JAKVPY010000018">
    <property type="protein sequence ID" value="MCH4564370.1"/>
    <property type="molecule type" value="Genomic_DNA"/>
</dbReference>
<dbReference type="Proteomes" id="UP001202117">
    <property type="component" value="Unassembled WGS sequence"/>
</dbReference>